<accession>A0ABM1SP57</accession>
<evidence type="ECO:0000313" key="2">
    <source>
        <dbReference type="RefSeq" id="XP_022245413.1"/>
    </source>
</evidence>
<name>A0ABM1SP57_LIMPO</name>
<sequence length="268" mass="30980">MEVLKIKAEPFCDEKQEALLNIKLMKNEDKTFTLPSREGGSLQERSLHTILKSGLVKEEQEEQYGATEKTENTFIKVKTEWPGDLQQNEVISKFNECSDDDLDSSKYDVIKVKTEWPDDLQQSEVISKFNECSDDDLDSSKYDVIKVKTEWPDDLQQSEVISKFSESSGDDLDSSEYDIKVKTEWPDDLDSSQYGVIKVKTETEFQEDLRCVEPRLESIFDIKTDMNICGGSQFPECYVLRQEDPFREVIKSSKPNDLCEKNEKEVPY</sequence>
<protein>
    <submittedName>
        <fullName evidence="2 3">Uncharacterized protein LOC106462438 isoform X1</fullName>
    </submittedName>
</protein>
<dbReference type="RefSeq" id="XP_022245416.1">
    <property type="nucleotide sequence ID" value="XM_022389708.1"/>
</dbReference>
<dbReference type="RefSeq" id="XP_022245415.1">
    <property type="nucleotide sequence ID" value="XM_022389707.1"/>
</dbReference>
<dbReference type="Proteomes" id="UP000694941">
    <property type="component" value="Unplaced"/>
</dbReference>
<keyword evidence="1" id="KW-1185">Reference proteome</keyword>
<evidence type="ECO:0000313" key="4">
    <source>
        <dbReference type="RefSeq" id="XP_022245415.1"/>
    </source>
</evidence>
<evidence type="ECO:0000313" key="1">
    <source>
        <dbReference type="Proteomes" id="UP000694941"/>
    </source>
</evidence>
<evidence type="ECO:0000313" key="5">
    <source>
        <dbReference type="RefSeq" id="XP_022245416.1"/>
    </source>
</evidence>
<proteinExistence type="predicted"/>
<dbReference type="RefSeq" id="XP_022245413.1">
    <property type="nucleotide sequence ID" value="XM_022389705.1"/>
</dbReference>
<gene>
    <name evidence="2 3 4 5" type="primary">LOC106462438</name>
</gene>
<evidence type="ECO:0000313" key="3">
    <source>
        <dbReference type="RefSeq" id="XP_022245414.1"/>
    </source>
</evidence>
<reference evidence="2 3" key="1">
    <citation type="submission" date="2025-05" db="UniProtKB">
        <authorList>
            <consortium name="RefSeq"/>
        </authorList>
    </citation>
    <scope>IDENTIFICATION</scope>
    <source>
        <tissue evidence="2 3">Muscle</tissue>
    </source>
</reference>
<organism evidence="1 2">
    <name type="scientific">Limulus polyphemus</name>
    <name type="common">Atlantic horseshoe crab</name>
    <dbReference type="NCBI Taxonomy" id="6850"/>
    <lineage>
        <taxon>Eukaryota</taxon>
        <taxon>Metazoa</taxon>
        <taxon>Ecdysozoa</taxon>
        <taxon>Arthropoda</taxon>
        <taxon>Chelicerata</taxon>
        <taxon>Merostomata</taxon>
        <taxon>Xiphosura</taxon>
        <taxon>Limulidae</taxon>
        <taxon>Limulus</taxon>
    </lineage>
</organism>
<dbReference type="GeneID" id="106462438"/>
<dbReference type="RefSeq" id="XP_022245414.1">
    <property type="nucleotide sequence ID" value="XM_022389706.1"/>
</dbReference>